<dbReference type="Pfam" id="PF00326">
    <property type="entry name" value="Peptidase_S9"/>
    <property type="match status" value="1"/>
</dbReference>
<feature type="signal peptide" evidence="1">
    <location>
        <begin position="1"/>
        <end position="21"/>
    </location>
</feature>
<feature type="domain" description="Dipeptidylpeptidase IV N-terminal" evidence="3">
    <location>
        <begin position="75"/>
        <end position="427"/>
    </location>
</feature>
<accession>A0A917J0V1</accession>
<dbReference type="Gene3D" id="3.40.50.1820">
    <property type="entry name" value="alpha/beta hydrolase"/>
    <property type="match status" value="1"/>
</dbReference>
<dbReference type="RefSeq" id="WP_188955192.1">
    <property type="nucleotide sequence ID" value="NZ_BMIB01000004.1"/>
</dbReference>
<keyword evidence="5" id="KW-1185">Reference proteome</keyword>
<dbReference type="InterPro" id="IPR050278">
    <property type="entry name" value="Serine_Prot_S9B/DPPIV"/>
</dbReference>
<dbReference type="SUPFAM" id="SSF82171">
    <property type="entry name" value="DPP6 N-terminal domain-like"/>
    <property type="match status" value="1"/>
</dbReference>
<reference evidence="4" key="2">
    <citation type="submission" date="2020-09" db="EMBL/GenBank/DDBJ databases">
        <authorList>
            <person name="Sun Q."/>
            <person name="Zhou Y."/>
        </authorList>
    </citation>
    <scope>NUCLEOTIDE SEQUENCE</scope>
    <source>
        <strain evidence="4">CGMCC 1.15290</strain>
    </source>
</reference>
<evidence type="ECO:0000313" key="4">
    <source>
        <dbReference type="EMBL" id="GGH74695.1"/>
    </source>
</evidence>
<dbReference type="GO" id="GO:0008236">
    <property type="term" value="F:serine-type peptidase activity"/>
    <property type="evidence" value="ECO:0007669"/>
    <property type="project" value="InterPro"/>
</dbReference>
<evidence type="ECO:0000259" key="2">
    <source>
        <dbReference type="Pfam" id="PF00326"/>
    </source>
</evidence>
<gene>
    <name evidence="4" type="primary">dpp4</name>
    <name evidence="4" type="ORF">GCM10011379_37520</name>
</gene>
<dbReference type="Pfam" id="PF00930">
    <property type="entry name" value="DPPIV_N"/>
    <property type="match status" value="1"/>
</dbReference>
<comment type="caution">
    <text evidence="4">The sequence shown here is derived from an EMBL/GenBank/DDBJ whole genome shotgun (WGS) entry which is preliminary data.</text>
</comment>
<protein>
    <submittedName>
        <fullName evidence="4">Peptidase S9</fullName>
    </submittedName>
</protein>
<evidence type="ECO:0000259" key="3">
    <source>
        <dbReference type="Pfam" id="PF00930"/>
    </source>
</evidence>
<dbReference type="InterPro" id="IPR001375">
    <property type="entry name" value="Peptidase_S9_cat"/>
</dbReference>
<dbReference type="PANTHER" id="PTHR11731:SF193">
    <property type="entry name" value="DIPEPTIDYL PEPTIDASE 9"/>
    <property type="match status" value="1"/>
</dbReference>
<proteinExistence type="predicted"/>
<dbReference type="InterPro" id="IPR002469">
    <property type="entry name" value="Peptidase_S9B_N"/>
</dbReference>
<keyword evidence="1" id="KW-0732">Signal</keyword>
<evidence type="ECO:0000256" key="1">
    <source>
        <dbReference type="SAM" id="SignalP"/>
    </source>
</evidence>
<feature type="chain" id="PRO_5037955503" evidence="1">
    <location>
        <begin position="22"/>
        <end position="720"/>
    </location>
</feature>
<dbReference type="GO" id="GO:0006508">
    <property type="term" value="P:proteolysis"/>
    <property type="evidence" value="ECO:0007669"/>
    <property type="project" value="InterPro"/>
</dbReference>
<dbReference type="GO" id="GO:0008239">
    <property type="term" value="F:dipeptidyl-peptidase activity"/>
    <property type="evidence" value="ECO:0007669"/>
    <property type="project" value="TreeGrafter"/>
</dbReference>
<reference evidence="4" key="1">
    <citation type="journal article" date="2014" name="Int. J. Syst. Evol. Microbiol.">
        <title>Complete genome sequence of Corynebacterium casei LMG S-19264T (=DSM 44701T), isolated from a smear-ripened cheese.</title>
        <authorList>
            <consortium name="US DOE Joint Genome Institute (JGI-PGF)"/>
            <person name="Walter F."/>
            <person name="Albersmeier A."/>
            <person name="Kalinowski J."/>
            <person name="Ruckert C."/>
        </authorList>
    </citation>
    <scope>NUCLEOTIDE SEQUENCE</scope>
    <source>
        <strain evidence="4">CGMCC 1.15290</strain>
    </source>
</reference>
<organism evidence="4 5">
    <name type="scientific">Filimonas zeae</name>
    <dbReference type="NCBI Taxonomy" id="1737353"/>
    <lineage>
        <taxon>Bacteria</taxon>
        <taxon>Pseudomonadati</taxon>
        <taxon>Bacteroidota</taxon>
        <taxon>Chitinophagia</taxon>
        <taxon>Chitinophagales</taxon>
        <taxon>Chitinophagaceae</taxon>
        <taxon>Filimonas</taxon>
    </lineage>
</organism>
<name>A0A917J0V1_9BACT</name>
<dbReference type="InterPro" id="IPR029058">
    <property type="entry name" value="AB_hydrolase_fold"/>
</dbReference>
<dbReference type="PANTHER" id="PTHR11731">
    <property type="entry name" value="PROTEASE FAMILY S9B,C DIPEPTIDYL-PEPTIDASE IV-RELATED"/>
    <property type="match status" value="1"/>
</dbReference>
<dbReference type="EMBL" id="BMIB01000004">
    <property type="protein sequence ID" value="GGH74695.1"/>
    <property type="molecule type" value="Genomic_DNA"/>
</dbReference>
<dbReference type="AlphaFoldDB" id="A0A917J0V1"/>
<feature type="domain" description="Peptidase S9 prolyl oligopeptidase catalytic" evidence="2">
    <location>
        <begin position="522"/>
        <end position="714"/>
    </location>
</feature>
<dbReference type="Gene3D" id="2.140.10.30">
    <property type="entry name" value="Dipeptidylpeptidase IV, N-terminal domain"/>
    <property type="match status" value="1"/>
</dbReference>
<dbReference type="SUPFAM" id="SSF53474">
    <property type="entry name" value="alpha/beta-Hydrolases"/>
    <property type="match status" value="1"/>
</dbReference>
<evidence type="ECO:0000313" key="5">
    <source>
        <dbReference type="Proteomes" id="UP000627292"/>
    </source>
</evidence>
<dbReference type="Proteomes" id="UP000627292">
    <property type="component" value="Unassembled WGS sequence"/>
</dbReference>
<sequence length="720" mass="80759">MKQVRKLAALTCLLLSLQATAQHWTADGKGYYEAEDNGIVLYTLPAFSSKVVIEKAKLTPAGSTAPLKVRNFSFSEDGKKALIYTNTQRVWRQDTRGDYWVLDLNTGSLRQLGKGKPVSSLMFAKFSPDGNKVAYVSEHNVYVEDVKNGAIKALTTDGTDRMINGTFDWVYEEEFDCRDGFRWSPDSKHIAYWQIDARQIRNYLMLNTTDSIYSFNVPVEYPKVGEAPSPCKVGVVDITTAKTTWMQVPGDSRQHYIPRMEWANNTTELILQQLNRKQNESKIFLCNSTTGAARAIYSETDKAWIDIKARWADDPTGWEWLNNGKNFLWVSEKDGYRHIYLVSRDGKSEKLVTSGKYDIITIQAIDDKTGNIYFMASPDNATQKYLYRVNISGGEATLLSPATQKGTHGYEVSPSGAYAMHSFSSANSLPMQEWVSLPAHTALPGTEKHASRRPGTPVYPVEFFQVTTEEGVTLDGWMVKPANFDATKKYPVLFNVYTEPASQTVKDSYGTGSTRLYSGDIAADGYIQISLDGRGTPAPKGAAWRKAIYRNIGQVNIRDQALATKKILEWPYVDSSRVAVWGWSGGGSTTLNLLFQYPDIYKVGISIAPVANQLTYDNIYQERYMGIPQENREDFINGSPVTHAKDLRGKLLLIHGTGDDNVHYQNTEMLINELVKHNKVFQLMSYPNRTHAISEGEGTSQHLKSTFTEFLRRNCPGGGR</sequence>